<evidence type="ECO:0000313" key="1">
    <source>
        <dbReference type="EMBL" id="JAH41834.1"/>
    </source>
</evidence>
<dbReference type="AlphaFoldDB" id="A0A0E9SKE2"/>
<proteinExistence type="predicted"/>
<dbReference type="EMBL" id="GBXM01066743">
    <property type="protein sequence ID" value="JAH41834.1"/>
    <property type="molecule type" value="Transcribed_RNA"/>
</dbReference>
<dbReference type="InterPro" id="IPR036397">
    <property type="entry name" value="RNaseH_sf"/>
</dbReference>
<evidence type="ECO:0008006" key="2">
    <source>
        <dbReference type="Google" id="ProtNLM"/>
    </source>
</evidence>
<name>A0A0E9SKE2_ANGAN</name>
<dbReference type="GO" id="GO:0003676">
    <property type="term" value="F:nucleic acid binding"/>
    <property type="evidence" value="ECO:0007669"/>
    <property type="project" value="InterPro"/>
</dbReference>
<organism evidence="1">
    <name type="scientific">Anguilla anguilla</name>
    <name type="common">European freshwater eel</name>
    <name type="synonym">Muraena anguilla</name>
    <dbReference type="NCBI Taxonomy" id="7936"/>
    <lineage>
        <taxon>Eukaryota</taxon>
        <taxon>Metazoa</taxon>
        <taxon>Chordata</taxon>
        <taxon>Craniata</taxon>
        <taxon>Vertebrata</taxon>
        <taxon>Euteleostomi</taxon>
        <taxon>Actinopterygii</taxon>
        <taxon>Neopterygii</taxon>
        <taxon>Teleostei</taxon>
        <taxon>Anguilliformes</taxon>
        <taxon>Anguillidae</taxon>
        <taxon>Anguilla</taxon>
    </lineage>
</organism>
<dbReference type="Gene3D" id="3.30.420.10">
    <property type="entry name" value="Ribonuclease H-like superfamily/Ribonuclease H"/>
    <property type="match status" value="1"/>
</dbReference>
<sequence length="50" mass="6211">MVWVHLSPYRKESLRTTEWFYEYENDLNHTLWPSSSPDLNTMEHIWEILD</sequence>
<reference evidence="1" key="1">
    <citation type="submission" date="2014-11" db="EMBL/GenBank/DDBJ databases">
        <authorList>
            <person name="Amaro Gonzalez C."/>
        </authorList>
    </citation>
    <scope>NUCLEOTIDE SEQUENCE</scope>
</reference>
<accession>A0A0E9SKE2</accession>
<protein>
    <recommendedName>
        <fullName evidence="2">Tc1-like transposase DDE domain-containing protein</fullName>
    </recommendedName>
</protein>
<reference evidence="1" key="2">
    <citation type="journal article" date="2015" name="Fish Shellfish Immunol.">
        <title>Early steps in the European eel (Anguilla anguilla)-Vibrio vulnificus interaction in the gills: Role of the RtxA13 toxin.</title>
        <authorList>
            <person name="Callol A."/>
            <person name="Pajuelo D."/>
            <person name="Ebbesson L."/>
            <person name="Teles M."/>
            <person name="MacKenzie S."/>
            <person name="Amaro C."/>
        </authorList>
    </citation>
    <scope>NUCLEOTIDE SEQUENCE</scope>
</reference>